<dbReference type="GO" id="GO:0019808">
    <property type="term" value="F:polyamine binding"/>
    <property type="evidence" value="ECO:0007669"/>
    <property type="project" value="InterPro"/>
</dbReference>
<reference evidence="6" key="2">
    <citation type="journal article" date="2022" name="Microbiol. Resour. Announc.">
        <title>Metagenome Sequencing to Explore Phylogenomics of Terrestrial Cyanobacteria.</title>
        <authorList>
            <person name="Ward R.D."/>
            <person name="Stajich J.E."/>
            <person name="Johansen J.R."/>
            <person name="Huntemann M."/>
            <person name="Clum A."/>
            <person name="Foster B."/>
            <person name="Foster B."/>
            <person name="Roux S."/>
            <person name="Palaniappan K."/>
            <person name="Varghese N."/>
            <person name="Mukherjee S."/>
            <person name="Reddy T.B.K."/>
            <person name="Daum C."/>
            <person name="Copeland A."/>
            <person name="Chen I.A."/>
            <person name="Ivanova N.N."/>
            <person name="Kyrpides N.C."/>
            <person name="Shapiro N."/>
            <person name="Eloe-Fadrosh E.A."/>
            <person name="Pietrasiak N."/>
        </authorList>
    </citation>
    <scope>NUCLEOTIDE SEQUENCE</scope>
    <source>
        <strain evidence="6">GSE-TBD4-15B</strain>
    </source>
</reference>
<dbReference type="Gene3D" id="3.40.190.10">
    <property type="entry name" value="Periplasmic binding protein-like II"/>
    <property type="match status" value="2"/>
</dbReference>
<evidence type="ECO:0000256" key="2">
    <source>
        <dbReference type="ARBA" id="ARBA00022448"/>
    </source>
</evidence>
<gene>
    <name evidence="6" type="ORF">KME07_15835</name>
</gene>
<dbReference type="GO" id="GO:0015846">
    <property type="term" value="P:polyamine transport"/>
    <property type="evidence" value="ECO:0007669"/>
    <property type="project" value="InterPro"/>
</dbReference>
<feature type="binding site" evidence="5">
    <location>
        <position position="114"/>
    </location>
    <ligand>
        <name>spermidine</name>
        <dbReference type="ChEBI" id="CHEBI:57834"/>
    </ligand>
</feature>
<keyword evidence="4" id="KW-0574">Periplasm</keyword>
<dbReference type="AlphaFoldDB" id="A0A951PD68"/>
<feature type="binding site" evidence="5">
    <location>
        <begin position="198"/>
        <end position="201"/>
    </location>
    <ligand>
        <name>spermidine</name>
        <dbReference type="ChEBI" id="CHEBI:57834"/>
    </ligand>
</feature>
<dbReference type="PIRSF" id="PIRSF019574">
    <property type="entry name" value="Periplasmic_polyamine_BP"/>
    <property type="match status" value="1"/>
</dbReference>
<dbReference type="PANTHER" id="PTHR30222:SF17">
    <property type="entry name" value="SPERMIDINE_PUTRESCINE-BINDING PERIPLASMIC PROTEIN"/>
    <property type="match status" value="1"/>
</dbReference>
<dbReference type="GO" id="GO:0042597">
    <property type="term" value="C:periplasmic space"/>
    <property type="evidence" value="ECO:0007669"/>
    <property type="project" value="UniProtKB-SubCell"/>
</dbReference>
<dbReference type="InterPro" id="IPR006311">
    <property type="entry name" value="TAT_signal"/>
</dbReference>
<dbReference type="PRINTS" id="PR00909">
    <property type="entry name" value="SPERMDNBNDNG"/>
</dbReference>
<sequence>MPNSDFSDAFFRRSASSRRRFLQLSAAAFSAVALSNCAPTSSENSDSADSAPASDKTLYLYTWGDYSSEAIYQQFQQQTGIKIVADVYDSNETMLAKLQAGGGDQYSLIYPSDYMVRQMIDSDLLLKLDPAKLEGFENVMDRWKNPVYDPQAAHSVPFNWGTTGLIYNSKLITAEPEDWNFLWENRKELSGKITLVDDVRETLGMVLKSIGHSYNSTDPAQIEAAYQKLLELKPDLAGFKTYGFEDQLIGGDLAVSMTYSALGNLLPVENSHLKYVIPKSGTSVWTDAMAIPAKAPDPDLAYAWINFILEPENAALAAQELKLSTPNKAAFELLPAEIKSKETLYPTAEMLKNGEGIQPVGKALDLYDKYWTEAKSA</sequence>
<dbReference type="Pfam" id="PF13416">
    <property type="entry name" value="SBP_bac_8"/>
    <property type="match status" value="1"/>
</dbReference>
<evidence type="ECO:0000256" key="4">
    <source>
        <dbReference type="ARBA" id="ARBA00022764"/>
    </source>
</evidence>
<dbReference type="CDD" id="cd13590">
    <property type="entry name" value="PBP2_PotD_PotF_like"/>
    <property type="match status" value="1"/>
</dbReference>
<dbReference type="Proteomes" id="UP000707356">
    <property type="component" value="Unassembled WGS sequence"/>
</dbReference>
<organism evidence="6 7">
    <name type="scientific">Pegethrix bostrychoides GSE-TBD4-15B</name>
    <dbReference type="NCBI Taxonomy" id="2839662"/>
    <lineage>
        <taxon>Bacteria</taxon>
        <taxon>Bacillati</taxon>
        <taxon>Cyanobacteriota</taxon>
        <taxon>Cyanophyceae</taxon>
        <taxon>Oculatellales</taxon>
        <taxon>Oculatellaceae</taxon>
        <taxon>Pegethrix</taxon>
    </lineage>
</organism>
<comment type="subcellular location">
    <subcellularLocation>
        <location evidence="1">Periplasm</location>
    </subcellularLocation>
</comment>
<dbReference type="SUPFAM" id="SSF53850">
    <property type="entry name" value="Periplasmic binding protein-like II"/>
    <property type="match status" value="1"/>
</dbReference>
<name>A0A951PD68_9CYAN</name>
<keyword evidence="2" id="KW-0813">Transport</keyword>
<dbReference type="InterPro" id="IPR006059">
    <property type="entry name" value="SBP"/>
</dbReference>
<evidence type="ECO:0000256" key="3">
    <source>
        <dbReference type="ARBA" id="ARBA00022729"/>
    </source>
</evidence>
<evidence type="ECO:0000313" key="7">
    <source>
        <dbReference type="Proteomes" id="UP000707356"/>
    </source>
</evidence>
<evidence type="ECO:0000256" key="1">
    <source>
        <dbReference type="ARBA" id="ARBA00004418"/>
    </source>
</evidence>
<dbReference type="InterPro" id="IPR001188">
    <property type="entry name" value="Sperm_putr-bd"/>
</dbReference>
<reference evidence="6" key="1">
    <citation type="submission" date="2021-05" db="EMBL/GenBank/DDBJ databases">
        <authorList>
            <person name="Pietrasiak N."/>
            <person name="Ward R."/>
            <person name="Stajich J.E."/>
            <person name="Kurbessoian T."/>
        </authorList>
    </citation>
    <scope>NUCLEOTIDE SEQUENCE</scope>
    <source>
        <strain evidence="6">GSE-TBD4-15B</strain>
    </source>
</reference>
<accession>A0A951PD68</accession>
<proteinExistence type="predicted"/>
<evidence type="ECO:0000313" key="6">
    <source>
        <dbReference type="EMBL" id="MBW4466895.1"/>
    </source>
</evidence>
<dbReference type="EMBL" id="JAHHHV010000071">
    <property type="protein sequence ID" value="MBW4466895.1"/>
    <property type="molecule type" value="Genomic_DNA"/>
</dbReference>
<evidence type="ECO:0000256" key="5">
    <source>
        <dbReference type="PIRSR" id="PIRSR019574-1"/>
    </source>
</evidence>
<dbReference type="PROSITE" id="PS51318">
    <property type="entry name" value="TAT"/>
    <property type="match status" value="1"/>
</dbReference>
<comment type="caution">
    <text evidence="6">The sequence shown here is derived from an EMBL/GenBank/DDBJ whole genome shotgun (WGS) entry which is preliminary data.</text>
</comment>
<dbReference type="PANTHER" id="PTHR30222">
    <property type="entry name" value="SPERMIDINE/PUTRESCINE-BINDING PERIPLASMIC PROTEIN"/>
    <property type="match status" value="1"/>
</dbReference>
<keyword evidence="3" id="KW-0732">Signal</keyword>
<protein>
    <submittedName>
        <fullName evidence="6">Spermidine/putrescine ABC transporter substrate-binding protein</fullName>
    </submittedName>
</protein>